<protein>
    <submittedName>
        <fullName evidence="2">Uncharacterized protein</fullName>
    </submittedName>
</protein>
<feature type="compositionally biased region" description="Pro residues" evidence="1">
    <location>
        <begin position="185"/>
        <end position="197"/>
    </location>
</feature>
<sequence>MSGPRMERASRRAKAGSLSGLSGGLGVVGAGVAGVAGGAGVRRQRSLEWTGDRYSSSDDDHPTQPPKIADRVFASLLAQATQQFDNEQRRIYGSENGEDPPRYISSPQRQASPFPLESTNRRFYRRNRNSKGEEVFTAEAGGTLSRRNRRPDDFPHDTTGRNPRNCHINGSSSGGQNSERECDSPPEPAPPEVPPRGPSLHVTLRHRTTPCDPPTDSDRLFLSEGGGALMWPRTATPRGRASLKWRALTQNLLP</sequence>
<dbReference type="Proteomes" id="UP000053268">
    <property type="component" value="Unassembled WGS sequence"/>
</dbReference>
<feature type="region of interest" description="Disordered" evidence="1">
    <location>
        <begin position="1"/>
        <end position="68"/>
    </location>
</feature>
<accession>A0A194QEQ9</accession>
<feature type="compositionally biased region" description="Polar residues" evidence="1">
    <location>
        <begin position="168"/>
        <end position="177"/>
    </location>
</feature>
<feature type="compositionally biased region" description="Gly residues" evidence="1">
    <location>
        <begin position="21"/>
        <end position="40"/>
    </location>
</feature>
<evidence type="ECO:0000313" key="2">
    <source>
        <dbReference type="EMBL" id="KPJ01951.1"/>
    </source>
</evidence>
<proteinExistence type="predicted"/>
<evidence type="ECO:0000313" key="3">
    <source>
        <dbReference type="Proteomes" id="UP000053268"/>
    </source>
</evidence>
<feature type="region of interest" description="Disordered" evidence="1">
    <location>
        <begin position="83"/>
        <end position="201"/>
    </location>
</feature>
<feature type="compositionally biased region" description="Basic and acidic residues" evidence="1">
    <location>
        <begin position="1"/>
        <end position="10"/>
    </location>
</feature>
<dbReference type="AlphaFoldDB" id="A0A194QEQ9"/>
<reference evidence="2 3" key="1">
    <citation type="journal article" date="2015" name="Nat. Commun.">
        <title>Outbred genome sequencing and CRISPR/Cas9 gene editing in butterflies.</title>
        <authorList>
            <person name="Li X."/>
            <person name="Fan D."/>
            <person name="Zhang W."/>
            <person name="Liu G."/>
            <person name="Zhang L."/>
            <person name="Zhao L."/>
            <person name="Fang X."/>
            <person name="Chen L."/>
            <person name="Dong Y."/>
            <person name="Chen Y."/>
            <person name="Ding Y."/>
            <person name="Zhao R."/>
            <person name="Feng M."/>
            <person name="Zhu Y."/>
            <person name="Feng Y."/>
            <person name="Jiang X."/>
            <person name="Zhu D."/>
            <person name="Xiang H."/>
            <person name="Feng X."/>
            <person name="Li S."/>
            <person name="Wang J."/>
            <person name="Zhang G."/>
            <person name="Kronforst M.R."/>
            <person name="Wang W."/>
        </authorList>
    </citation>
    <scope>NUCLEOTIDE SEQUENCE [LARGE SCALE GENOMIC DNA]</scope>
    <source>
        <strain evidence="2">Ya'a_city_454_Px</strain>
        <tissue evidence="2">Whole body</tissue>
    </source>
</reference>
<feature type="compositionally biased region" description="Basic and acidic residues" evidence="1">
    <location>
        <begin position="150"/>
        <end position="159"/>
    </location>
</feature>
<organism evidence="2 3">
    <name type="scientific">Papilio xuthus</name>
    <name type="common">Asian swallowtail butterfly</name>
    <dbReference type="NCBI Taxonomy" id="66420"/>
    <lineage>
        <taxon>Eukaryota</taxon>
        <taxon>Metazoa</taxon>
        <taxon>Ecdysozoa</taxon>
        <taxon>Arthropoda</taxon>
        <taxon>Hexapoda</taxon>
        <taxon>Insecta</taxon>
        <taxon>Pterygota</taxon>
        <taxon>Neoptera</taxon>
        <taxon>Endopterygota</taxon>
        <taxon>Lepidoptera</taxon>
        <taxon>Glossata</taxon>
        <taxon>Ditrysia</taxon>
        <taxon>Papilionoidea</taxon>
        <taxon>Papilionidae</taxon>
        <taxon>Papilioninae</taxon>
        <taxon>Papilio</taxon>
    </lineage>
</organism>
<dbReference type="EMBL" id="KQ459299">
    <property type="protein sequence ID" value="KPJ01951.1"/>
    <property type="molecule type" value="Genomic_DNA"/>
</dbReference>
<name>A0A194QEQ9_PAPXU</name>
<gene>
    <name evidence="2" type="ORF">RR46_05160</name>
</gene>
<keyword evidence="3" id="KW-1185">Reference proteome</keyword>
<evidence type="ECO:0000256" key="1">
    <source>
        <dbReference type="SAM" id="MobiDB-lite"/>
    </source>
</evidence>